<dbReference type="Proteomes" id="UP000074294">
    <property type="component" value="Unassembled WGS sequence"/>
</dbReference>
<organism evidence="2 3">
    <name type="scientific">Hadarchaeum yellowstonense</name>
    <dbReference type="NCBI Taxonomy" id="1776334"/>
    <lineage>
        <taxon>Archaea</taxon>
        <taxon>Methanobacteriati</taxon>
        <taxon>Candidatus Hadarchaeota</taxon>
        <taxon>Candidatus Hadarchaeia</taxon>
        <taxon>Candidatus Hadarchaeales</taxon>
        <taxon>Candidatus Hadarchaeaceae</taxon>
        <taxon>Candidatus Hadarchaeum</taxon>
    </lineage>
</organism>
<reference evidence="2 3" key="1">
    <citation type="journal article" date="2016" name="Nat. Microbiol.">
        <title>Genomic inference of the metabolism of cosmopolitan subsurface Archaea, Hadesarchaea.</title>
        <authorList>
            <person name="Baker B.J."/>
            <person name="Saw J.H."/>
            <person name="Lind A.E."/>
            <person name="Lazar C.S."/>
            <person name="Hinrichs K.-U."/>
            <person name="Teske A.P."/>
            <person name="Ettema T.J."/>
        </authorList>
    </citation>
    <scope>NUCLEOTIDE SEQUENCE [LARGE SCALE GENOMIC DNA]</scope>
</reference>
<dbReference type="STRING" id="1776334.APZ16_01535"/>
<dbReference type="InterPro" id="IPR020825">
    <property type="entry name" value="Phe-tRNA_synthase-like_B3/B4"/>
</dbReference>
<sequence>MEVIIQPLLLQRFPGLRVLLRRINGLQVERENSQLQRFRDNVVEEIKRKYQLATVKDEPIFRAYRDFFWRAGIDPTKTRPAAEALIRRILSGKPLPTINTLVDAYNLASIQTGVALGAFDARKLKGDLTLRLAKSGEKFLGIGMSEPILLKGVELVVSDEEKPIAIYPYRDAEDTKVTMETTDLCLLVCGAPGIGAEHLEWAAGVAVDYITRFCGGREVG</sequence>
<dbReference type="EMBL" id="LQMQ01000033">
    <property type="protein sequence ID" value="KUO40873.1"/>
    <property type="molecule type" value="Genomic_DNA"/>
</dbReference>
<dbReference type="PANTHER" id="PTHR39209:SF2">
    <property type="entry name" value="CYTOPLASMIC PROTEIN"/>
    <property type="match status" value="1"/>
</dbReference>
<dbReference type="PANTHER" id="PTHR39209">
    <property type="match status" value="1"/>
</dbReference>
<dbReference type="InterPro" id="IPR005146">
    <property type="entry name" value="B3/B4_tRNA-bd"/>
</dbReference>
<feature type="domain" description="B3/B4 tRNA-binding" evidence="1">
    <location>
        <begin position="63"/>
        <end position="215"/>
    </location>
</feature>
<dbReference type="GO" id="GO:0004826">
    <property type="term" value="F:phenylalanine-tRNA ligase activity"/>
    <property type="evidence" value="ECO:0007669"/>
    <property type="project" value="InterPro"/>
</dbReference>
<comment type="caution">
    <text evidence="2">The sequence shown here is derived from an EMBL/GenBank/DDBJ whole genome shotgun (WGS) entry which is preliminary data.</text>
</comment>
<evidence type="ECO:0000259" key="1">
    <source>
        <dbReference type="SMART" id="SM00873"/>
    </source>
</evidence>
<name>A0A147JWK9_HADYE</name>
<dbReference type="Pfam" id="PF03483">
    <property type="entry name" value="B3_4"/>
    <property type="match status" value="1"/>
</dbReference>
<dbReference type="GO" id="GO:0003723">
    <property type="term" value="F:RNA binding"/>
    <property type="evidence" value="ECO:0007669"/>
    <property type="project" value="InterPro"/>
</dbReference>
<evidence type="ECO:0000313" key="2">
    <source>
        <dbReference type="EMBL" id="KUO40873.1"/>
    </source>
</evidence>
<gene>
    <name evidence="2" type="ORF">APZ16_01535</name>
</gene>
<protein>
    <recommendedName>
        <fullName evidence="1">B3/B4 tRNA-binding domain-containing protein</fullName>
    </recommendedName>
</protein>
<dbReference type="SMART" id="SM00873">
    <property type="entry name" value="B3_4"/>
    <property type="match status" value="1"/>
</dbReference>
<proteinExistence type="predicted"/>
<dbReference type="SUPFAM" id="SSF56037">
    <property type="entry name" value="PheT/TilS domain"/>
    <property type="match status" value="1"/>
</dbReference>
<evidence type="ECO:0000313" key="3">
    <source>
        <dbReference type="Proteomes" id="UP000074294"/>
    </source>
</evidence>
<dbReference type="Gene3D" id="3.50.40.10">
    <property type="entry name" value="Phenylalanyl-trna Synthetase, Chain B, domain 3"/>
    <property type="match status" value="1"/>
</dbReference>
<accession>A0A147JWK9</accession>
<dbReference type="AlphaFoldDB" id="A0A147JWK9"/>